<feature type="non-terminal residue" evidence="3">
    <location>
        <position position="550"/>
    </location>
</feature>
<accession>A0A136IYD3</accession>
<protein>
    <submittedName>
        <fullName evidence="3">F-box domain-containing protein</fullName>
    </submittedName>
</protein>
<feature type="non-terminal residue" evidence="3">
    <location>
        <position position="1"/>
    </location>
</feature>
<dbReference type="Proteomes" id="UP000070501">
    <property type="component" value="Unassembled WGS sequence"/>
</dbReference>
<feature type="signal peptide" evidence="1">
    <location>
        <begin position="1"/>
        <end position="23"/>
    </location>
</feature>
<dbReference type="CDD" id="cd09917">
    <property type="entry name" value="F-box_SF"/>
    <property type="match status" value="1"/>
</dbReference>
<name>A0A136IYD3_9PEZI</name>
<dbReference type="SUPFAM" id="SSF81383">
    <property type="entry name" value="F-box domain"/>
    <property type="match status" value="1"/>
</dbReference>
<gene>
    <name evidence="3" type="ORF">Micbo1qcDRAFT_99680</name>
</gene>
<keyword evidence="1" id="KW-0732">Signal</keyword>
<dbReference type="SUPFAM" id="SSF50978">
    <property type="entry name" value="WD40 repeat-like"/>
    <property type="match status" value="1"/>
</dbReference>
<reference evidence="4" key="1">
    <citation type="submission" date="2016-02" db="EMBL/GenBank/DDBJ databases">
        <title>Draft genome sequence of Microdochium bolleyi, a fungal endophyte of beachgrass.</title>
        <authorList>
            <consortium name="DOE Joint Genome Institute"/>
            <person name="David A.S."/>
            <person name="May G."/>
            <person name="Haridas S."/>
            <person name="Lim J."/>
            <person name="Wang M."/>
            <person name="Labutti K."/>
            <person name="Lipzen A."/>
            <person name="Barry K."/>
            <person name="Grigoriev I.V."/>
        </authorList>
    </citation>
    <scope>NUCLEOTIDE SEQUENCE [LARGE SCALE GENOMIC DNA]</scope>
    <source>
        <strain evidence="4">J235TASD1</strain>
    </source>
</reference>
<organism evidence="3 4">
    <name type="scientific">Microdochium bolleyi</name>
    <dbReference type="NCBI Taxonomy" id="196109"/>
    <lineage>
        <taxon>Eukaryota</taxon>
        <taxon>Fungi</taxon>
        <taxon>Dikarya</taxon>
        <taxon>Ascomycota</taxon>
        <taxon>Pezizomycotina</taxon>
        <taxon>Sordariomycetes</taxon>
        <taxon>Xylariomycetidae</taxon>
        <taxon>Xylariales</taxon>
        <taxon>Microdochiaceae</taxon>
        <taxon>Microdochium</taxon>
    </lineage>
</organism>
<feature type="chain" id="PRO_5007293259" evidence="1">
    <location>
        <begin position="24"/>
        <end position="550"/>
    </location>
</feature>
<dbReference type="OrthoDB" id="1259151at2759"/>
<evidence type="ECO:0000313" key="4">
    <source>
        <dbReference type="Proteomes" id="UP000070501"/>
    </source>
</evidence>
<keyword evidence="4" id="KW-1185">Reference proteome</keyword>
<evidence type="ECO:0000256" key="1">
    <source>
        <dbReference type="SAM" id="SignalP"/>
    </source>
</evidence>
<sequence>ARLESLPADILLIILSHLQTAQSVARLGSACRVLHNVVITVGWRTFVRSCFPSLGLPEVNSDAAWADLARSLTSQSRDWDRRAFVFDNFVRTTPQHHQRRGGRRGGARGGAPFVPSQTIPCHMVVAAHETQQGGHSVETVIWGAGEDIVARTRLNHPGRDRTETWHLSEGARHGYTAGKDDVTCLAVVDGTLGASRGKSIAAVTGRASGELSLLSLDAQSFAQPVLHFRPAKLDSPREEGGEKIEQKDIQALDTAKYGCLLASATKDTLMLYSYGEGSDKGASGEHNHHEVVPVIAPYDSIILRHQEGSRPFQVIRDVKFVSHDLLAVGMTSSLDPLRYITIRPSGLDMAAATKVTGGYIKDELENNSVRAILPVGSNSVASGFESTILSAWDDGTIRLQDLRTRQPFDRIYQDHFEPTTPSSSLISFGLERFVAGSARASVLKIFDFRWSRGYQYTDALPCSDDPPYPESRSPTMTATPYQPTNDRCDHLAGSRCCWHALSSHSFYRPNINVYLNVRRESPIHTLARASDVSSTLYAGLSATLVEMNLK</sequence>
<dbReference type="InterPro" id="IPR036322">
    <property type="entry name" value="WD40_repeat_dom_sf"/>
</dbReference>
<dbReference type="AlphaFoldDB" id="A0A136IYD3"/>
<dbReference type="EMBL" id="KQ964254">
    <property type="protein sequence ID" value="KXJ89799.1"/>
    <property type="molecule type" value="Genomic_DNA"/>
</dbReference>
<dbReference type="PROSITE" id="PS50181">
    <property type="entry name" value="FBOX"/>
    <property type="match status" value="1"/>
</dbReference>
<proteinExistence type="predicted"/>
<dbReference type="InterPro" id="IPR001810">
    <property type="entry name" value="F-box_dom"/>
</dbReference>
<evidence type="ECO:0000313" key="3">
    <source>
        <dbReference type="EMBL" id="KXJ89799.1"/>
    </source>
</evidence>
<evidence type="ECO:0000259" key="2">
    <source>
        <dbReference type="PROSITE" id="PS50181"/>
    </source>
</evidence>
<dbReference type="InParanoid" id="A0A136IYD3"/>
<feature type="domain" description="F-box" evidence="2">
    <location>
        <begin position="1"/>
        <end position="46"/>
    </location>
</feature>
<dbReference type="InterPro" id="IPR036047">
    <property type="entry name" value="F-box-like_dom_sf"/>
</dbReference>